<dbReference type="SUPFAM" id="SSF160935">
    <property type="entry name" value="VPA0735-like"/>
    <property type="match status" value="1"/>
</dbReference>
<protein>
    <recommendedName>
        <fullName evidence="2">DUF1254 domain-containing protein</fullName>
    </recommendedName>
</protein>
<sequence>MTRLILPIVAGIVLGAIVHLVAVLMLPYLAEQDAYARLSAVGSPNMVAQIDDPSALGAVLPATDPAFISAVCLYDLGEGPLKVRVPTTEDYTSVSFYTRYGMPFYAINDRSAGRSIIELDLMNAKQRAALPEDEEVTAADRLIVESPSDEGIVIIRALVRERGARDEVRARMDAATCGPAS</sequence>
<name>A0A5S9NE52_9HYPH</name>
<evidence type="ECO:0000256" key="1">
    <source>
        <dbReference type="SAM" id="Phobius"/>
    </source>
</evidence>
<dbReference type="InterPro" id="IPR014456">
    <property type="entry name" value="UCP010244_IM"/>
</dbReference>
<gene>
    <name evidence="3" type="ORF">STARVERO_00612</name>
</gene>
<evidence type="ECO:0000313" key="3">
    <source>
        <dbReference type="EMBL" id="CAA0088025.1"/>
    </source>
</evidence>
<feature type="transmembrane region" description="Helical" evidence="1">
    <location>
        <begin position="6"/>
        <end position="29"/>
    </location>
</feature>
<evidence type="ECO:0000313" key="4">
    <source>
        <dbReference type="Proteomes" id="UP000433050"/>
    </source>
</evidence>
<evidence type="ECO:0000259" key="2">
    <source>
        <dbReference type="Pfam" id="PF06863"/>
    </source>
</evidence>
<dbReference type="Pfam" id="PF06863">
    <property type="entry name" value="DUF1254"/>
    <property type="match status" value="1"/>
</dbReference>
<organism evidence="3 4">
    <name type="scientific">Starkeya nomas</name>
    <dbReference type="NCBI Taxonomy" id="2666134"/>
    <lineage>
        <taxon>Bacteria</taxon>
        <taxon>Pseudomonadati</taxon>
        <taxon>Pseudomonadota</taxon>
        <taxon>Alphaproteobacteria</taxon>
        <taxon>Hyphomicrobiales</taxon>
        <taxon>Xanthobacteraceae</taxon>
        <taxon>Starkeya</taxon>
    </lineage>
</organism>
<keyword evidence="1" id="KW-0812">Transmembrane</keyword>
<reference evidence="3 4" key="1">
    <citation type="submission" date="2019-12" db="EMBL/GenBank/DDBJ databases">
        <authorList>
            <person name="Reyes-Prieto M."/>
        </authorList>
    </citation>
    <scope>NUCLEOTIDE SEQUENCE [LARGE SCALE GENOMIC DNA]</scope>
    <source>
        <strain evidence="3">HF14-78462</strain>
    </source>
</reference>
<proteinExistence type="predicted"/>
<keyword evidence="4" id="KW-1185">Reference proteome</keyword>
<dbReference type="EMBL" id="CACSAS010000001">
    <property type="protein sequence ID" value="CAA0088025.1"/>
    <property type="molecule type" value="Genomic_DNA"/>
</dbReference>
<keyword evidence="1" id="KW-1133">Transmembrane helix</keyword>
<dbReference type="InterPro" id="IPR010679">
    <property type="entry name" value="DUF1254"/>
</dbReference>
<keyword evidence="1" id="KW-0472">Membrane</keyword>
<dbReference type="AlphaFoldDB" id="A0A5S9NE52"/>
<feature type="domain" description="DUF1254" evidence="2">
    <location>
        <begin position="68"/>
        <end position="176"/>
    </location>
</feature>
<dbReference type="PIRSF" id="PIRSF010244">
    <property type="entry name" value="UCP010244_imp"/>
    <property type="match status" value="1"/>
</dbReference>
<dbReference type="Proteomes" id="UP000433050">
    <property type="component" value="Unassembled WGS sequence"/>
</dbReference>
<accession>A0A5S9NE52</accession>
<dbReference type="RefSeq" id="WP_159597869.1">
    <property type="nucleotide sequence ID" value="NZ_CACSAS010000001.1"/>
</dbReference>